<dbReference type="EMBL" id="LHYK01000023">
    <property type="protein sequence ID" value="KXB07917.1"/>
    <property type="molecule type" value="Genomic_DNA"/>
</dbReference>
<evidence type="ECO:0000313" key="1">
    <source>
        <dbReference type="EMBL" id="KXB07917.1"/>
    </source>
</evidence>
<evidence type="ECO:0008006" key="3">
    <source>
        <dbReference type="Google" id="ProtNLM"/>
    </source>
</evidence>
<dbReference type="Proteomes" id="UP000070256">
    <property type="component" value="Unassembled WGS sequence"/>
</dbReference>
<reference evidence="1 2" key="1">
    <citation type="journal article" date="2016" name="Sci. Rep.">
        <title>Metabolic traits of an uncultured archaeal lineage -MSBL1- from brine pools of the Red Sea.</title>
        <authorList>
            <person name="Mwirichia R."/>
            <person name="Alam I."/>
            <person name="Rashid M."/>
            <person name="Vinu M."/>
            <person name="Ba-Alawi W."/>
            <person name="Anthony Kamau A."/>
            <person name="Kamanda Ngugi D."/>
            <person name="Goker M."/>
            <person name="Klenk H.P."/>
            <person name="Bajic V."/>
            <person name="Stingl U."/>
        </authorList>
    </citation>
    <scope>NUCLEOTIDE SEQUENCE [LARGE SCALE GENOMIC DNA]</scope>
    <source>
        <strain evidence="1">SCGC-AAA385D11</strain>
    </source>
</reference>
<proteinExistence type="predicted"/>
<comment type="caution">
    <text evidence="1">The sequence shown here is derived from an EMBL/GenBank/DDBJ whole genome shotgun (WGS) entry which is preliminary data.</text>
</comment>
<sequence length="150" mass="17571">MDEFPEVSPDSLEIVRAITDLKGTVWILNGRENQLIEFIKENAPALLKRRRYTLELEPMDLEEVRELLIFRMAWARGGNYDERIIEPFLPETIEKIYKRSEGVPREALKLASNAVYNAIKEEKGEITPELVFEGRKKKKSFWSFLPFIGR</sequence>
<evidence type="ECO:0000313" key="2">
    <source>
        <dbReference type="Proteomes" id="UP000070256"/>
    </source>
</evidence>
<dbReference type="AlphaFoldDB" id="A0A133VNC3"/>
<gene>
    <name evidence="1" type="ORF">AKJ58_01480</name>
</gene>
<organism evidence="1 2">
    <name type="scientific">candidate division MSBL1 archaeon SCGC-AAA385D11</name>
    <dbReference type="NCBI Taxonomy" id="1698286"/>
    <lineage>
        <taxon>Archaea</taxon>
        <taxon>Methanobacteriati</taxon>
        <taxon>Methanobacteriota</taxon>
        <taxon>candidate division MSBL1</taxon>
    </lineage>
</organism>
<accession>A0A133VNC3</accession>
<dbReference type="InterPro" id="IPR027417">
    <property type="entry name" value="P-loop_NTPase"/>
</dbReference>
<name>A0A133VNC3_9EURY</name>
<dbReference type="SUPFAM" id="SSF52540">
    <property type="entry name" value="P-loop containing nucleoside triphosphate hydrolases"/>
    <property type="match status" value="1"/>
</dbReference>
<keyword evidence="2" id="KW-1185">Reference proteome</keyword>
<protein>
    <recommendedName>
        <fullName evidence="3">AAA domain-containing protein</fullName>
    </recommendedName>
</protein>